<dbReference type="Proteomes" id="UP000002169">
    <property type="component" value="Chromosome 1"/>
</dbReference>
<dbReference type="KEGG" id="bcm:Bcenmc03_2918"/>
<organism evidence="1 2">
    <name type="scientific">Burkholderia orbicola (strain MC0-3)</name>
    <dbReference type="NCBI Taxonomy" id="406425"/>
    <lineage>
        <taxon>Bacteria</taxon>
        <taxon>Pseudomonadati</taxon>
        <taxon>Pseudomonadota</taxon>
        <taxon>Betaproteobacteria</taxon>
        <taxon>Burkholderiales</taxon>
        <taxon>Burkholderiaceae</taxon>
        <taxon>Burkholderia</taxon>
        <taxon>Burkholderia cepacia complex</taxon>
        <taxon>Burkholderia orbicola</taxon>
    </lineage>
</organism>
<accession>B1JZB0</accession>
<dbReference type="RefSeq" id="WP_012329306.1">
    <property type="nucleotide sequence ID" value="NC_010508.1"/>
</dbReference>
<reference evidence="2" key="1">
    <citation type="submission" date="2008-02" db="EMBL/GenBank/DDBJ databases">
        <title>Complete sequence of chromosome 1 of Burkholderia cenocepacia MC0-3.</title>
        <authorList>
            <person name="Copeland A."/>
            <person name="Lucas S."/>
            <person name="Lapidus A."/>
            <person name="Barry K."/>
            <person name="Bruce D."/>
            <person name="Goodwin L."/>
            <person name="Glavina del Rio T."/>
            <person name="Dalin E."/>
            <person name="Tice H."/>
            <person name="Pitluck S."/>
            <person name="Chain P."/>
            <person name="Malfatti S."/>
            <person name="Shin M."/>
            <person name="Vergez L."/>
            <person name="Schmutz J."/>
            <person name="Larimer F."/>
            <person name="Land M."/>
            <person name="Hauser L."/>
            <person name="Kyrpides N."/>
            <person name="Mikhailova N."/>
            <person name="Tiedje J."/>
            <person name="Richardson P."/>
        </authorList>
    </citation>
    <scope>NUCLEOTIDE SEQUENCE [LARGE SCALE GENOMIC DNA]</scope>
    <source>
        <strain evidence="2">MC0-3</strain>
    </source>
</reference>
<evidence type="ECO:0000313" key="2">
    <source>
        <dbReference type="Proteomes" id="UP000002169"/>
    </source>
</evidence>
<sequence length="200" mass="21745">MIRYFLARGDRGGTTITEGLECVTCSDPPPRVQIATLYMKTYCTACEQVGFVAPKGPRLPGRAPNGQGWALSGDINACGCSPPPVFYAERGMRMILTSHEATELMENRPTPTPEDDAPVATARADVALDYDEQVRVGIGTTLPQNYPYLIEMTDGRTYAGRVGTNGQLPRIGTEPAGSYTIYWGEDALAHPDWTPCPTDR</sequence>
<protein>
    <recommendedName>
        <fullName evidence="3">PAAR repeat-containing protein</fullName>
    </recommendedName>
</protein>
<gene>
    <name evidence="1" type="ordered locus">Bcenmc03_2918</name>
</gene>
<dbReference type="EMBL" id="CP000958">
    <property type="protein sequence ID" value="ACA92076.1"/>
    <property type="molecule type" value="Genomic_DNA"/>
</dbReference>
<evidence type="ECO:0008006" key="3">
    <source>
        <dbReference type="Google" id="ProtNLM"/>
    </source>
</evidence>
<evidence type="ECO:0000313" key="1">
    <source>
        <dbReference type="EMBL" id="ACA92076.1"/>
    </source>
</evidence>
<name>B1JZB0_BURO0</name>
<dbReference type="AlphaFoldDB" id="B1JZB0"/>
<proteinExistence type="predicted"/>
<dbReference type="HOGENOM" id="CLU_113188_1_1_4"/>